<dbReference type="Gene3D" id="3.40.50.300">
    <property type="entry name" value="P-loop containing nucleotide triphosphate hydrolases"/>
    <property type="match status" value="1"/>
</dbReference>
<dbReference type="SUPFAM" id="SSF52540">
    <property type="entry name" value="P-loop containing nucleoside triphosphate hydrolases"/>
    <property type="match status" value="1"/>
</dbReference>
<accession>A0A3B0UT15</accession>
<evidence type="ECO:0000313" key="2">
    <source>
        <dbReference type="EMBL" id="VAW29432.1"/>
    </source>
</evidence>
<dbReference type="GO" id="GO:0005524">
    <property type="term" value="F:ATP binding"/>
    <property type="evidence" value="ECO:0007669"/>
    <property type="project" value="InterPro"/>
</dbReference>
<evidence type="ECO:0000259" key="1">
    <source>
        <dbReference type="Pfam" id="PF00485"/>
    </source>
</evidence>
<dbReference type="InterPro" id="IPR006083">
    <property type="entry name" value="PRK/URK"/>
</dbReference>
<proteinExistence type="predicted"/>
<dbReference type="Pfam" id="PF00485">
    <property type="entry name" value="PRK"/>
    <property type="match status" value="1"/>
</dbReference>
<sequence>MKGDVINLNDENLRTAWNIVEPLLPEIKKTKAIYNISVAGESGAGKSIIAVAIAEQLEKNGVKVKIFQQDDYFRLPPFSNDKKRRTDLTWVGTEEVNLELIDQHLKAAKEGRNTIEKPLVIYPENRITTEVFDMTGIKVCIAEGTYTSLLKNIDKRIFIDRDHFDTMADRHKRGREAMDTFIEEVLEIEHEIISKHKDKADIIVDKYFHVHFVK</sequence>
<name>A0A3B0UT15_9ZZZZ</name>
<dbReference type="InterPro" id="IPR027417">
    <property type="entry name" value="P-loop_NTPase"/>
</dbReference>
<dbReference type="GO" id="GO:0016301">
    <property type="term" value="F:kinase activity"/>
    <property type="evidence" value="ECO:0007669"/>
    <property type="project" value="InterPro"/>
</dbReference>
<organism evidence="2">
    <name type="scientific">hydrothermal vent metagenome</name>
    <dbReference type="NCBI Taxonomy" id="652676"/>
    <lineage>
        <taxon>unclassified sequences</taxon>
        <taxon>metagenomes</taxon>
        <taxon>ecological metagenomes</taxon>
    </lineage>
</organism>
<dbReference type="AlphaFoldDB" id="A0A3B0UT15"/>
<protein>
    <recommendedName>
        <fullName evidence="1">Phosphoribulokinase/uridine kinase domain-containing protein</fullName>
    </recommendedName>
</protein>
<gene>
    <name evidence="2" type="ORF">MNBD_BACTEROID07-1576</name>
</gene>
<dbReference type="EMBL" id="UOET01000365">
    <property type="protein sequence ID" value="VAW29432.1"/>
    <property type="molecule type" value="Genomic_DNA"/>
</dbReference>
<reference evidence="2" key="1">
    <citation type="submission" date="2018-06" db="EMBL/GenBank/DDBJ databases">
        <authorList>
            <person name="Zhirakovskaya E."/>
        </authorList>
    </citation>
    <scope>NUCLEOTIDE SEQUENCE</scope>
</reference>
<feature type="domain" description="Phosphoribulokinase/uridine kinase" evidence="1">
    <location>
        <begin position="36"/>
        <end position="205"/>
    </location>
</feature>